<evidence type="ECO:0000259" key="12">
    <source>
        <dbReference type="Pfam" id="PF02581"/>
    </source>
</evidence>
<sequence length="211" mass="23091">MKDRVLGTDLYCITDEGLSKGRDNIEVVNELLRADIKIIQYRAKNKSMKGKYEECRKIRKLTAERGVTFIVNDHIDLALAVEADGVHIGQGDLPIEVVRRLIGDKMIIGLSTHSPEEIENGVRAGADYLGIGPVFSTSTKEDASPPLGLDYLRDVADKIKIPFVVIGGITEANIGSVRESGAECICLISEIVGAEDIGEKIRGLRKCLEKK</sequence>
<feature type="binding site" evidence="9">
    <location>
        <position position="92"/>
    </location>
    <ligand>
        <name>Mg(2+)</name>
        <dbReference type="ChEBI" id="CHEBI:18420"/>
    </ligand>
</feature>
<feature type="binding site" evidence="9">
    <location>
        <position position="140"/>
    </location>
    <ligand>
        <name>4-amino-2-methyl-5-(diphosphooxymethyl)pyrimidine</name>
        <dbReference type="ChEBI" id="CHEBI:57841"/>
    </ligand>
</feature>
<keyword evidence="3 9" id="KW-0479">Metal-binding</keyword>
<evidence type="ECO:0000313" key="13">
    <source>
        <dbReference type="EMBL" id="QTL99873.1"/>
    </source>
</evidence>
<dbReference type="Gene3D" id="3.20.20.70">
    <property type="entry name" value="Aldolase class I"/>
    <property type="match status" value="1"/>
</dbReference>
<evidence type="ECO:0000256" key="11">
    <source>
        <dbReference type="RuleBase" id="RU004253"/>
    </source>
</evidence>
<evidence type="ECO:0000256" key="4">
    <source>
        <dbReference type="ARBA" id="ARBA00022842"/>
    </source>
</evidence>
<feature type="domain" description="Thiamine phosphate synthase/TenI" evidence="12">
    <location>
        <begin position="10"/>
        <end position="191"/>
    </location>
</feature>
<protein>
    <recommendedName>
        <fullName evidence="9">Thiamine-phosphate synthase</fullName>
        <shortName evidence="9">TP synthase</shortName>
        <shortName evidence="9">TPS</shortName>
        <ecNumber evidence="9">2.5.1.3</ecNumber>
    </recommendedName>
    <alternativeName>
        <fullName evidence="9">Thiamine-phosphate pyrophosphorylase</fullName>
        <shortName evidence="9">TMP pyrophosphorylase</shortName>
        <shortName evidence="9">TMP-PPase</shortName>
    </alternativeName>
</protein>
<evidence type="ECO:0000256" key="5">
    <source>
        <dbReference type="ARBA" id="ARBA00022977"/>
    </source>
</evidence>
<feature type="binding site" evidence="9">
    <location>
        <position position="73"/>
    </location>
    <ligand>
        <name>Mg(2+)</name>
        <dbReference type="ChEBI" id="CHEBI:18420"/>
    </ligand>
</feature>
<dbReference type="EMBL" id="CP046640">
    <property type="protein sequence ID" value="QTL99873.1"/>
    <property type="molecule type" value="Genomic_DNA"/>
</dbReference>
<accession>A0A8A7KDE0</accession>
<comment type="similarity">
    <text evidence="9 10">Belongs to the thiamine-phosphate synthase family.</text>
</comment>
<name>A0A8A7KDE0_9FIRM</name>
<gene>
    <name evidence="9 13" type="primary">thiE</name>
    <name evidence="13" type="ORF">GM661_00170</name>
</gene>
<dbReference type="InterPro" id="IPR036206">
    <property type="entry name" value="ThiamineP_synth_sf"/>
</dbReference>
<evidence type="ECO:0000256" key="8">
    <source>
        <dbReference type="ARBA" id="ARBA00047883"/>
    </source>
</evidence>
<evidence type="ECO:0000256" key="3">
    <source>
        <dbReference type="ARBA" id="ARBA00022723"/>
    </source>
</evidence>
<dbReference type="UniPathway" id="UPA00060">
    <property type="reaction ID" value="UER00141"/>
</dbReference>
<organism evidence="13 14">
    <name type="scientific">Iocasia fonsfrigidae</name>
    <dbReference type="NCBI Taxonomy" id="2682810"/>
    <lineage>
        <taxon>Bacteria</taxon>
        <taxon>Bacillati</taxon>
        <taxon>Bacillota</taxon>
        <taxon>Clostridia</taxon>
        <taxon>Halanaerobiales</taxon>
        <taxon>Halanaerobiaceae</taxon>
        <taxon>Iocasia</taxon>
    </lineage>
</organism>
<proteinExistence type="inferred from homology"/>
<reference evidence="13" key="1">
    <citation type="submission" date="2019-12" db="EMBL/GenBank/DDBJ databases">
        <authorList>
            <person name="zhang j."/>
            <person name="sun C.M."/>
        </authorList>
    </citation>
    <scope>NUCLEOTIDE SEQUENCE</scope>
    <source>
        <strain evidence="13">NS-1</strain>
    </source>
</reference>
<feature type="binding site" evidence="9">
    <location>
        <position position="168"/>
    </location>
    <ligand>
        <name>2-[(2R,5Z)-2-carboxy-4-methylthiazol-5(2H)-ylidene]ethyl phosphate</name>
        <dbReference type="ChEBI" id="CHEBI:62899"/>
    </ligand>
</feature>
<comment type="catalytic activity">
    <reaction evidence="6 9 10">
        <text>4-methyl-5-(2-phosphooxyethyl)-thiazole + 4-amino-2-methyl-5-(diphosphooxymethyl)pyrimidine + H(+) = thiamine phosphate + diphosphate</text>
        <dbReference type="Rhea" id="RHEA:22328"/>
        <dbReference type="ChEBI" id="CHEBI:15378"/>
        <dbReference type="ChEBI" id="CHEBI:33019"/>
        <dbReference type="ChEBI" id="CHEBI:37575"/>
        <dbReference type="ChEBI" id="CHEBI:57841"/>
        <dbReference type="ChEBI" id="CHEBI:58296"/>
        <dbReference type="EC" id="2.5.1.3"/>
    </reaction>
</comment>
<keyword evidence="5 9" id="KW-0784">Thiamine biosynthesis</keyword>
<evidence type="ECO:0000256" key="6">
    <source>
        <dbReference type="ARBA" id="ARBA00047334"/>
    </source>
</evidence>
<dbReference type="HAMAP" id="MF_00097">
    <property type="entry name" value="TMP_synthase"/>
    <property type="match status" value="1"/>
</dbReference>
<evidence type="ECO:0000256" key="2">
    <source>
        <dbReference type="ARBA" id="ARBA00022679"/>
    </source>
</evidence>
<dbReference type="SUPFAM" id="SSF51391">
    <property type="entry name" value="Thiamin phosphate synthase"/>
    <property type="match status" value="1"/>
</dbReference>
<dbReference type="PANTHER" id="PTHR20857">
    <property type="entry name" value="THIAMINE-PHOSPHATE PYROPHOSPHORYLASE"/>
    <property type="match status" value="1"/>
</dbReference>
<dbReference type="KEGG" id="ifn:GM661_00170"/>
<feature type="binding site" evidence="9">
    <location>
        <begin position="188"/>
        <end position="189"/>
    </location>
    <ligand>
        <name>2-[(2R,5Z)-2-carboxy-4-methylthiazol-5(2H)-ylidene]ethyl phosphate</name>
        <dbReference type="ChEBI" id="CHEBI:62899"/>
    </ligand>
</feature>
<dbReference type="FunFam" id="3.20.20.70:FF:000096">
    <property type="entry name" value="Thiamine-phosphate synthase"/>
    <property type="match status" value="1"/>
</dbReference>
<dbReference type="GO" id="GO:0004789">
    <property type="term" value="F:thiamine-phosphate diphosphorylase activity"/>
    <property type="evidence" value="ECO:0007669"/>
    <property type="project" value="UniProtKB-UniRule"/>
</dbReference>
<dbReference type="Proteomes" id="UP000665020">
    <property type="component" value="Chromosome"/>
</dbReference>
<dbReference type="GO" id="GO:0009229">
    <property type="term" value="P:thiamine diphosphate biosynthetic process"/>
    <property type="evidence" value="ECO:0007669"/>
    <property type="project" value="UniProtKB-UniRule"/>
</dbReference>
<comment type="pathway">
    <text evidence="1 9 11">Cofactor biosynthesis; thiamine diphosphate biosynthesis; thiamine phosphate from 4-amino-2-methyl-5-diphosphomethylpyrimidine and 4-methyl-5-(2-phosphoethyl)-thiazole: step 1/1.</text>
</comment>
<comment type="cofactor">
    <cofactor evidence="9">
        <name>Mg(2+)</name>
        <dbReference type="ChEBI" id="CHEBI:18420"/>
    </cofactor>
    <text evidence="9">Binds 1 Mg(2+) ion per subunit.</text>
</comment>
<feature type="binding site" evidence="9">
    <location>
        <position position="111"/>
    </location>
    <ligand>
        <name>4-amino-2-methyl-5-(diphosphooxymethyl)pyrimidine</name>
        <dbReference type="ChEBI" id="CHEBI:57841"/>
    </ligand>
</feature>
<keyword evidence="4 9" id="KW-0460">Magnesium</keyword>
<feature type="binding site" evidence="9">
    <location>
        <begin position="137"/>
        <end position="139"/>
    </location>
    <ligand>
        <name>2-[(2R,5Z)-2-carboxy-4-methylthiazol-5(2H)-ylidene]ethyl phosphate</name>
        <dbReference type="ChEBI" id="CHEBI:62899"/>
    </ligand>
</feature>
<comment type="function">
    <text evidence="9">Condenses 4-methyl-5-(beta-hydroxyethyl)thiazole monophosphate (THZ-P) and 2-methyl-4-amino-5-hydroxymethyl pyrimidine pyrophosphate (HMP-PP) to form thiamine monophosphate (TMP).</text>
</comment>
<comment type="catalytic activity">
    <reaction evidence="8 9 10">
        <text>2-[(2R,5Z)-2-carboxy-4-methylthiazol-5(2H)-ylidene]ethyl phosphate + 4-amino-2-methyl-5-(diphosphooxymethyl)pyrimidine + 2 H(+) = thiamine phosphate + CO2 + diphosphate</text>
        <dbReference type="Rhea" id="RHEA:47844"/>
        <dbReference type="ChEBI" id="CHEBI:15378"/>
        <dbReference type="ChEBI" id="CHEBI:16526"/>
        <dbReference type="ChEBI" id="CHEBI:33019"/>
        <dbReference type="ChEBI" id="CHEBI:37575"/>
        <dbReference type="ChEBI" id="CHEBI:57841"/>
        <dbReference type="ChEBI" id="CHEBI:62899"/>
        <dbReference type="EC" id="2.5.1.3"/>
    </reaction>
</comment>
<dbReference type="InterPro" id="IPR022998">
    <property type="entry name" value="ThiamineP_synth_TenI"/>
</dbReference>
<dbReference type="RefSeq" id="WP_407929627.1">
    <property type="nucleotide sequence ID" value="NZ_CP046640.1"/>
</dbReference>
<keyword evidence="14" id="KW-1185">Reference proteome</keyword>
<evidence type="ECO:0000256" key="9">
    <source>
        <dbReference type="HAMAP-Rule" id="MF_00097"/>
    </source>
</evidence>
<evidence type="ECO:0000313" key="14">
    <source>
        <dbReference type="Proteomes" id="UP000665020"/>
    </source>
</evidence>
<feature type="binding site" evidence="9">
    <location>
        <begin position="40"/>
        <end position="44"/>
    </location>
    <ligand>
        <name>4-amino-2-methyl-5-(diphosphooxymethyl)pyrimidine</name>
        <dbReference type="ChEBI" id="CHEBI:57841"/>
    </ligand>
</feature>
<dbReference type="GO" id="GO:0000287">
    <property type="term" value="F:magnesium ion binding"/>
    <property type="evidence" value="ECO:0007669"/>
    <property type="project" value="UniProtKB-UniRule"/>
</dbReference>
<dbReference type="GO" id="GO:0009228">
    <property type="term" value="P:thiamine biosynthetic process"/>
    <property type="evidence" value="ECO:0007669"/>
    <property type="project" value="UniProtKB-KW"/>
</dbReference>
<dbReference type="AlphaFoldDB" id="A0A8A7KDE0"/>
<feature type="binding site" evidence="9">
    <location>
        <position position="72"/>
    </location>
    <ligand>
        <name>4-amino-2-methyl-5-(diphosphooxymethyl)pyrimidine</name>
        <dbReference type="ChEBI" id="CHEBI:57841"/>
    </ligand>
</feature>
<dbReference type="InterPro" id="IPR013785">
    <property type="entry name" value="Aldolase_TIM"/>
</dbReference>
<dbReference type="EC" id="2.5.1.3" evidence="9"/>
<comment type="catalytic activity">
    <reaction evidence="7 9 10">
        <text>2-(2-carboxy-4-methylthiazol-5-yl)ethyl phosphate + 4-amino-2-methyl-5-(diphosphooxymethyl)pyrimidine + 2 H(+) = thiamine phosphate + CO2 + diphosphate</text>
        <dbReference type="Rhea" id="RHEA:47848"/>
        <dbReference type="ChEBI" id="CHEBI:15378"/>
        <dbReference type="ChEBI" id="CHEBI:16526"/>
        <dbReference type="ChEBI" id="CHEBI:33019"/>
        <dbReference type="ChEBI" id="CHEBI:37575"/>
        <dbReference type="ChEBI" id="CHEBI:57841"/>
        <dbReference type="ChEBI" id="CHEBI:62890"/>
        <dbReference type="EC" id="2.5.1.3"/>
    </reaction>
</comment>
<dbReference type="NCBIfam" id="TIGR00693">
    <property type="entry name" value="thiE"/>
    <property type="match status" value="1"/>
</dbReference>
<dbReference type="CDD" id="cd00564">
    <property type="entry name" value="TMP_TenI"/>
    <property type="match status" value="1"/>
</dbReference>
<evidence type="ECO:0000256" key="10">
    <source>
        <dbReference type="RuleBase" id="RU003826"/>
    </source>
</evidence>
<dbReference type="Pfam" id="PF02581">
    <property type="entry name" value="TMP-TENI"/>
    <property type="match status" value="1"/>
</dbReference>
<dbReference type="GO" id="GO:0005737">
    <property type="term" value="C:cytoplasm"/>
    <property type="evidence" value="ECO:0007669"/>
    <property type="project" value="TreeGrafter"/>
</dbReference>
<keyword evidence="2 9" id="KW-0808">Transferase</keyword>
<evidence type="ECO:0000256" key="1">
    <source>
        <dbReference type="ARBA" id="ARBA00005165"/>
    </source>
</evidence>
<dbReference type="PANTHER" id="PTHR20857:SF15">
    <property type="entry name" value="THIAMINE-PHOSPHATE SYNTHASE"/>
    <property type="match status" value="1"/>
</dbReference>
<dbReference type="InterPro" id="IPR034291">
    <property type="entry name" value="TMP_synthase"/>
</dbReference>
<evidence type="ECO:0000256" key="7">
    <source>
        <dbReference type="ARBA" id="ARBA00047851"/>
    </source>
</evidence>